<reference evidence="1 2" key="1">
    <citation type="submission" date="2018-12" db="EMBL/GenBank/DDBJ databases">
        <authorList>
            <consortium name="Pathogen Informatics"/>
        </authorList>
    </citation>
    <scope>NUCLEOTIDE SEQUENCE [LARGE SCALE GENOMIC DNA]</scope>
    <source>
        <strain evidence="1 2">NCTC11075</strain>
    </source>
</reference>
<evidence type="ECO:0000313" key="1">
    <source>
        <dbReference type="EMBL" id="VEB93451.1"/>
    </source>
</evidence>
<dbReference type="Proteomes" id="UP000270272">
    <property type="component" value="Chromosome"/>
</dbReference>
<name>A0A3S4MA07_CITKO</name>
<organism evidence="1 2">
    <name type="scientific">Citrobacter koseri</name>
    <name type="common">Citrobacter diversus</name>
    <dbReference type="NCBI Taxonomy" id="545"/>
    <lineage>
        <taxon>Bacteria</taxon>
        <taxon>Pseudomonadati</taxon>
        <taxon>Pseudomonadota</taxon>
        <taxon>Gammaproteobacteria</taxon>
        <taxon>Enterobacterales</taxon>
        <taxon>Enterobacteriaceae</taxon>
        <taxon>Citrobacter</taxon>
    </lineage>
</organism>
<dbReference type="EMBL" id="LR134204">
    <property type="protein sequence ID" value="VEB93451.1"/>
    <property type="molecule type" value="Genomic_DNA"/>
</dbReference>
<accession>A0A3S4MA07</accession>
<protein>
    <submittedName>
        <fullName evidence="1">Uncharacterized protein</fullName>
    </submittedName>
</protein>
<sequence length="47" mass="4980">MVLPPESIQQGFTISVGALIADPNPRTYLGIAFSSQTLGLHKDPGIK</sequence>
<gene>
    <name evidence="1" type="ORF">NCTC11075_04341</name>
</gene>
<evidence type="ECO:0000313" key="2">
    <source>
        <dbReference type="Proteomes" id="UP000270272"/>
    </source>
</evidence>
<proteinExistence type="predicted"/>
<dbReference type="AlphaFoldDB" id="A0A3S4MA07"/>